<feature type="domain" description="FecR protein" evidence="2">
    <location>
        <begin position="127"/>
        <end position="219"/>
    </location>
</feature>
<dbReference type="GO" id="GO:0016989">
    <property type="term" value="F:sigma factor antagonist activity"/>
    <property type="evidence" value="ECO:0007669"/>
    <property type="project" value="TreeGrafter"/>
</dbReference>
<evidence type="ECO:0000256" key="1">
    <source>
        <dbReference type="SAM" id="Phobius"/>
    </source>
</evidence>
<dbReference type="STRING" id="880070.Cycma_3614"/>
<keyword evidence="1" id="KW-0472">Membrane</keyword>
<dbReference type="Gene3D" id="2.60.120.1440">
    <property type="match status" value="1"/>
</dbReference>
<organism evidence="4 5">
    <name type="scientific">Cyclobacterium marinum (strain ATCC 25205 / DSM 745 / LMG 13164 / NCIMB 1802)</name>
    <name type="common">Flectobacillus marinus</name>
    <dbReference type="NCBI Taxonomy" id="880070"/>
    <lineage>
        <taxon>Bacteria</taxon>
        <taxon>Pseudomonadati</taxon>
        <taxon>Bacteroidota</taxon>
        <taxon>Cytophagia</taxon>
        <taxon>Cytophagales</taxon>
        <taxon>Cyclobacteriaceae</taxon>
        <taxon>Cyclobacterium</taxon>
    </lineage>
</organism>
<keyword evidence="1" id="KW-1133">Transmembrane helix</keyword>
<gene>
    <name evidence="4" type="ordered locus">Cycma_3614</name>
</gene>
<evidence type="ECO:0000259" key="2">
    <source>
        <dbReference type="Pfam" id="PF04773"/>
    </source>
</evidence>
<protein>
    <submittedName>
        <fullName evidence="4">Anti-FecI sigma factor, FecR</fullName>
    </submittedName>
</protein>
<keyword evidence="5" id="KW-1185">Reference proteome</keyword>
<dbReference type="Gene3D" id="3.55.50.30">
    <property type="match status" value="1"/>
</dbReference>
<feature type="domain" description="Protein FecR C-terminal" evidence="3">
    <location>
        <begin position="264"/>
        <end position="331"/>
    </location>
</feature>
<proteinExistence type="predicted"/>
<keyword evidence="1" id="KW-0812">Transmembrane</keyword>
<dbReference type="InterPro" id="IPR012373">
    <property type="entry name" value="Ferrdict_sens_TM"/>
</dbReference>
<dbReference type="KEGG" id="cmr:Cycma_3614"/>
<sequence length="334" mass="38616">MNTKEDFLMDPEFIAWTLHPNDQLNDYWVKWMDANPEQVRELKLAREVLLRSRYKEYKAPEGMKEDIRQKLLTEKSTEYINEKKSYRWLFNLAAMLLIGFTLVWLSGIFTKDLLAPVEEALVMLHKNTGPGEKLQLTLPDGTRVWLNSNSEISFPEKFGSVERKVRLAGEAFIEVEKDSLRPFKVEAQGLVTTALGTSFNIKEKGEAEISISLVTGKVKVENVAKREDFFLSPGEQLHRDPVTGKKSIRKFDRHTISSWKEGTILFQKSNLEEVVTILENWYGVKIEVENSTIANWEFSGEYHRQSLENVLKSMGYVQNFEFELNGKNVTIKIK</sequence>
<dbReference type="PANTHER" id="PTHR30273">
    <property type="entry name" value="PERIPLASMIC SIGNAL SENSOR AND SIGMA FACTOR ACTIVATOR FECR-RELATED"/>
    <property type="match status" value="1"/>
</dbReference>
<name>G0J070_CYCMS</name>
<dbReference type="eggNOG" id="COG3712">
    <property type="taxonomic scope" value="Bacteria"/>
</dbReference>
<dbReference type="Pfam" id="PF16344">
    <property type="entry name" value="FecR_C"/>
    <property type="match status" value="1"/>
</dbReference>
<dbReference type="Pfam" id="PF04773">
    <property type="entry name" value="FecR"/>
    <property type="match status" value="1"/>
</dbReference>
<dbReference type="Proteomes" id="UP000001635">
    <property type="component" value="Chromosome"/>
</dbReference>
<dbReference type="PANTHER" id="PTHR30273:SF2">
    <property type="entry name" value="PROTEIN FECR"/>
    <property type="match status" value="1"/>
</dbReference>
<accession>G0J070</accession>
<dbReference type="InterPro" id="IPR032508">
    <property type="entry name" value="FecR_C"/>
</dbReference>
<feature type="transmembrane region" description="Helical" evidence="1">
    <location>
        <begin position="88"/>
        <end position="109"/>
    </location>
</feature>
<evidence type="ECO:0000313" key="4">
    <source>
        <dbReference type="EMBL" id="AEL27331.1"/>
    </source>
</evidence>
<dbReference type="PIRSF" id="PIRSF018266">
    <property type="entry name" value="FecR"/>
    <property type="match status" value="1"/>
</dbReference>
<dbReference type="EMBL" id="CP002955">
    <property type="protein sequence ID" value="AEL27331.1"/>
    <property type="molecule type" value="Genomic_DNA"/>
</dbReference>
<evidence type="ECO:0000313" key="5">
    <source>
        <dbReference type="Proteomes" id="UP000001635"/>
    </source>
</evidence>
<dbReference type="InterPro" id="IPR006860">
    <property type="entry name" value="FecR"/>
</dbReference>
<dbReference type="HOGENOM" id="CLU_050192_2_1_10"/>
<dbReference type="OrthoDB" id="1099916at2"/>
<dbReference type="RefSeq" id="WP_014021617.1">
    <property type="nucleotide sequence ID" value="NC_015914.1"/>
</dbReference>
<reference evidence="5" key="1">
    <citation type="submission" date="2011-07" db="EMBL/GenBank/DDBJ databases">
        <title>The complete genome of Cyclobacterium marinum DSM 745.</title>
        <authorList>
            <person name="Lucas S."/>
            <person name="Han J."/>
            <person name="Lapidus A."/>
            <person name="Bruce D."/>
            <person name="Goodwin L."/>
            <person name="Pitluck S."/>
            <person name="Peters L."/>
            <person name="Kyrpides N."/>
            <person name="Mavromatis K."/>
            <person name="Ivanova N."/>
            <person name="Ovchinnikova G."/>
            <person name="Chertkov O."/>
            <person name="Detter J.C."/>
            <person name="Tapia R."/>
            <person name="Han C."/>
            <person name="Land M."/>
            <person name="Hauser L."/>
            <person name="Markowitz V."/>
            <person name="Cheng J.-F."/>
            <person name="Hugenholtz P."/>
            <person name="Woyke T."/>
            <person name="Wu D."/>
            <person name="Tindall B."/>
            <person name="Schuetze A."/>
            <person name="Brambilla E."/>
            <person name="Klenk H.-P."/>
            <person name="Eisen J.A."/>
        </authorList>
    </citation>
    <scope>NUCLEOTIDE SEQUENCE [LARGE SCALE GENOMIC DNA]</scope>
    <source>
        <strain evidence="5">ATCC 25205 / DSM 745 / LMG 13164 / NCIMB 1802</strain>
    </source>
</reference>
<dbReference type="AlphaFoldDB" id="G0J070"/>
<evidence type="ECO:0000259" key="3">
    <source>
        <dbReference type="Pfam" id="PF16344"/>
    </source>
</evidence>